<dbReference type="AlphaFoldDB" id="W1PIB0"/>
<protein>
    <submittedName>
        <fullName evidence="1">Uncharacterized protein</fullName>
    </submittedName>
</protein>
<dbReference type="EMBL" id="KI393609">
    <property type="protein sequence ID" value="ERN07728.1"/>
    <property type="molecule type" value="Genomic_DNA"/>
</dbReference>
<proteinExistence type="predicted"/>
<evidence type="ECO:0000313" key="1">
    <source>
        <dbReference type="EMBL" id="ERN07728.1"/>
    </source>
</evidence>
<sequence>MEGKEASLEDTLVIPSPPSSWLEPSCSSTSIINVAAFAGSSSFLVPAVRHLFILPLMNLPPLSMWTILWLRYSLPLPRILL</sequence>
<reference evidence="2" key="1">
    <citation type="journal article" date="2013" name="Science">
        <title>The Amborella genome and the evolution of flowering plants.</title>
        <authorList>
            <consortium name="Amborella Genome Project"/>
        </authorList>
    </citation>
    <scope>NUCLEOTIDE SEQUENCE [LARGE SCALE GENOMIC DNA]</scope>
</reference>
<gene>
    <name evidence="1" type="ORF">AMTR_s00012p00055520</name>
</gene>
<name>W1PIB0_AMBTC</name>
<keyword evidence="2" id="KW-1185">Reference proteome</keyword>
<dbReference type="Gramene" id="ERN07728">
    <property type="protein sequence ID" value="ERN07728"/>
    <property type="gene ID" value="AMTR_s00012p00055520"/>
</dbReference>
<accession>W1PIB0</accession>
<dbReference type="Proteomes" id="UP000017836">
    <property type="component" value="Unassembled WGS sequence"/>
</dbReference>
<evidence type="ECO:0000313" key="2">
    <source>
        <dbReference type="Proteomes" id="UP000017836"/>
    </source>
</evidence>
<dbReference type="HOGENOM" id="CLU_2577029_0_0_1"/>
<organism evidence="1 2">
    <name type="scientific">Amborella trichopoda</name>
    <dbReference type="NCBI Taxonomy" id="13333"/>
    <lineage>
        <taxon>Eukaryota</taxon>
        <taxon>Viridiplantae</taxon>
        <taxon>Streptophyta</taxon>
        <taxon>Embryophyta</taxon>
        <taxon>Tracheophyta</taxon>
        <taxon>Spermatophyta</taxon>
        <taxon>Magnoliopsida</taxon>
        <taxon>Amborellales</taxon>
        <taxon>Amborellaceae</taxon>
        <taxon>Amborella</taxon>
    </lineage>
</organism>